<dbReference type="EMBL" id="MU865020">
    <property type="protein sequence ID" value="KAK4460090.1"/>
    <property type="molecule type" value="Genomic_DNA"/>
</dbReference>
<accession>A0AAV9HHE0</accession>
<feature type="compositionally biased region" description="Acidic residues" evidence="1">
    <location>
        <begin position="159"/>
        <end position="178"/>
    </location>
</feature>
<reference evidence="2" key="1">
    <citation type="journal article" date="2023" name="Mol. Phylogenet. Evol.">
        <title>Genome-scale phylogeny and comparative genomics of the fungal order Sordariales.</title>
        <authorList>
            <person name="Hensen N."/>
            <person name="Bonometti L."/>
            <person name="Westerberg I."/>
            <person name="Brannstrom I.O."/>
            <person name="Guillou S."/>
            <person name="Cros-Aarteil S."/>
            <person name="Calhoun S."/>
            <person name="Haridas S."/>
            <person name="Kuo A."/>
            <person name="Mondo S."/>
            <person name="Pangilinan J."/>
            <person name="Riley R."/>
            <person name="LaButti K."/>
            <person name="Andreopoulos B."/>
            <person name="Lipzen A."/>
            <person name="Chen C."/>
            <person name="Yan M."/>
            <person name="Daum C."/>
            <person name="Ng V."/>
            <person name="Clum A."/>
            <person name="Steindorff A."/>
            <person name="Ohm R.A."/>
            <person name="Martin F."/>
            <person name="Silar P."/>
            <person name="Natvig D.O."/>
            <person name="Lalanne C."/>
            <person name="Gautier V."/>
            <person name="Ament-Velasquez S.L."/>
            <person name="Kruys A."/>
            <person name="Hutchinson M.I."/>
            <person name="Powell A.J."/>
            <person name="Barry K."/>
            <person name="Miller A.N."/>
            <person name="Grigoriev I.V."/>
            <person name="Debuchy R."/>
            <person name="Gladieux P."/>
            <person name="Hiltunen Thoren M."/>
            <person name="Johannesson H."/>
        </authorList>
    </citation>
    <scope>NUCLEOTIDE SEQUENCE</scope>
    <source>
        <strain evidence="2">PSN324</strain>
    </source>
</reference>
<name>A0AAV9HHE0_9PEZI</name>
<feature type="region of interest" description="Disordered" evidence="1">
    <location>
        <begin position="157"/>
        <end position="194"/>
    </location>
</feature>
<gene>
    <name evidence="2" type="ORF">QBC42DRAFT_110531</name>
</gene>
<dbReference type="Proteomes" id="UP001321749">
    <property type="component" value="Unassembled WGS sequence"/>
</dbReference>
<evidence type="ECO:0000313" key="2">
    <source>
        <dbReference type="EMBL" id="KAK4460090.1"/>
    </source>
</evidence>
<proteinExistence type="predicted"/>
<feature type="region of interest" description="Disordered" evidence="1">
    <location>
        <begin position="1"/>
        <end position="23"/>
    </location>
</feature>
<evidence type="ECO:0000256" key="1">
    <source>
        <dbReference type="SAM" id="MobiDB-lite"/>
    </source>
</evidence>
<comment type="caution">
    <text evidence="2">The sequence shown here is derived from an EMBL/GenBank/DDBJ whole genome shotgun (WGS) entry which is preliminary data.</text>
</comment>
<protein>
    <submittedName>
        <fullName evidence="2">Uncharacterized protein</fullName>
    </submittedName>
</protein>
<feature type="compositionally biased region" description="Low complexity" evidence="1">
    <location>
        <begin position="8"/>
        <end position="19"/>
    </location>
</feature>
<dbReference type="AlphaFoldDB" id="A0AAV9HHE0"/>
<sequence>MEVTGRYQEQQQPPCQNHEQQQELRDVEIRERLNRLRCEAEDVTAYLRSRAASGETAEVSTGEIVMDEHETVGNGPNMYVYVSPMEVSDVVIDMYSDRGQVEVWDGGDLLHIVATGRPDSLDLGALRGEGYRHIPVHEWESCRLVGKPTVWFLRKPCASEDESDEESDEEQEPDDESDKEPPSENHENQEGMVELVYKFEDEIGGDCVVDVTDAMKRELYERLRKTRTKGGSRHPA</sequence>
<organism evidence="2 3">
    <name type="scientific">Cladorrhinum samala</name>
    <dbReference type="NCBI Taxonomy" id="585594"/>
    <lineage>
        <taxon>Eukaryota</taxon>
        <taxon>Fungi</taxon>
        <taxon>Dikarya</taxon>
        <taxon>Ascomycota</taxon>
        <taxon>Pezizomycotina</taxon>
        <taxon>Sordariomycetes</taxon>
        <taxon>Sordariomycetidae</taxon>
        <taxon>Sordariales</taxon>
        <taxon>Podosporaceae</taxon>
        <taxon>Cladorrhinum</taxon>
    </lineage>
</organism>
<feature type="compositionally biased region" description="Basic and acidic residues" evidence="1">
    <location>
        <begin position="179"/>
        <end position="189"/>
    </location>
</feature>
<reference evidence="2" key="2">
    <citation type="submission" date="2023-06" db="EMBL/GenBank/DDBJ databases">
        <authorList>
            <consortium name="Lawrence Berkeley National Laboratory"/>
            <person name="Mondo S.J."/>
            <person name="Hensen N."/>
            <person name="Bonometti L."/>
            <person name="Westerberg I."/>
            <person name="Brannstrom I.O."/>
            <person name="Guillou S."/>
            <person name="Cros-Aarteil S."/>
            <person name="Calhoun S."/>
            <person name="Haridas S."/>
            <person name="Kuo A."/>
            <person name="Pangilinan J."/>
            <person name="Riley R."/>
            <person name="Labutti K."/>
            <person name="Andreopoulos B."/>
            <person name="Lipzen A."/>
            <person name="Chen C."/>
            <person name="Yanf M."/>
            <person name="Daum C."/>
            <person name="Ng V."/>
            <person name="Clum A."/>
            <person name="Steindorff A."/>
            <person name="Ohm R."/>
            <person name="Martin F."/>
            <person name="Silar P."/>
            <person name="Natvig D."/>
            <person name="Lalanne C."/>
            <person name="Gautier V."/>
            <person name="Ament-Velasquez S.L."/>
            <person name="Kruys A."/>
            <person name="Hutchinson M.I."/>
            <person name="Powell A.J."/>
            <person name="Barry K."/>
            <person name="Miller A.N."/>
            <person name="Grigoriev I.V."/>
            <person name="Debuchy R."/>
            <person name="Gladieux P."/>
            <person name="Thoren M.H."/>
            <person name="Johannesson H."/>
        </authorList>
    </citation>
    <scope>NUCLEOTIDE SEQUENCE</scope>
    <source>
        <strain evidence="2">PSN324</strain>
    </source>
</reference>
<evidence type="ECO:0000313" key="3">
    <source>
        <dbReference type="Proteomes" id="UP001321749"/>
    </source>
</evidence>
<keyword evidence="3" id="KW-1185">Reference proteome</keyword>